<dbReference type="Proteomes" id="UP000234345">
    <property type="component" value="Unassembled WGS sequence"/>
</dbReference>
<organism evidence="1 2">
    <name type="scientific">Xanthomonas campestris pv. phaseoli</name>
    <dbReference type="NCBI Taxonomy" id="317013"/>
    <lineage>
        <taxon>Bacteria</taxon>
        <taxon>Pseudomonadati</taxon>
        <taxon>Pseudomonadota</taxon>
        <taxon>Gammaproteobacteria</taxon>
        <taxon>Lysobacterales</taxon>
        <taxon>Lysobacteraceae</taxon>
        <taxon>Xanthomonas</taxon>
    </lineage>
</organism>
<name>A0A7Z7J0W4_XANCH</name>
<protein>
    <submittedName>
        <fullName evidence="1">Uncharacterized protein</fullName>
    </submittedName>
</protein>
<gene>
    <name evidence="1" type="ORF">XFF6991_310104</name>
</gene>
<evidence type="ECO:0000313" key="1">
    <source>
        <dbReference type="EMBL" id="SOO23934.1"/>
    </source>
</evidence>
<proteinExistence type="predicted"/>
<accession>A0A7Z7J0W4</accession>
<comment type="caution">
    <text evidence="1">The sequence shown here is derived from an EMBL/GenBank/DDBJ whole genome shotgun (WGS) entry which is preliminary data.</text>
</comment>
<dbReference type="RefSeq" id="WP_099801872.1">
    <property type="nucleotide sequence ID" value="NZ_OCZC01000058.1"/>
</dbReference>
<evidence type="ECO:0000313" key="2">
    <source>
        <dbReference type="Proteomes" id="UP000234345"/>
    </source>
</evidence>
<reference evidence="1 2" key="1">
    <citation type="submission" date="2017-10" db="EMBL/GenBank/DDBJ databases">
        <authorList>
            <person name="Regsiter A."/>
            <person name="William W."/>
        </authorList>
    </citation>
    <scope>NUCLEOTIDE SEQUENCE [LARGE SCALE GENOMIC DNA]</scope>
    <source>
        <strain evidence="1 2">CFBP6991</strain>
    </source>
</reference>
<dbReference type="EMBL" id="OCZC01000058">
    <property type="protein sequence ID" value="SOO23934.1"/>
    <property type="molecule type" value="Genomic_DNA"/>
</dbReference>
<dbReference type="AlphaFoldDB" id="A0A7Z7J0W4"/>
<sequence length="69" mass="7457">MSAVIAPPNAWSEIKTVRSCAKQLGIDPQKAARQYVDSGYAKSYVSHIAEAARRARMAKNNAPELPPCA</sequence>